<evidence type="ECO:0000313" key="2">
    <source>
        <dbReference type="Proteomes" id="UP000785679"/>
    </source>
</evidence>
<protein>
    <submittedName>
        <fullName evidence="1">Uncharacterized protein</fullName>
    </submittedName>
</protein>
<proteinExistence type="predicted"/>
<dbReference type="Proteomes" id="UP000785679">
    <property type="component" value="Unassembled WGS sequence"/>
</dbReference>
<dbReference type="AlphaFoldDB" id="A0A8J8NYB8"/>
<dbReference type="EMBL" id="RRYP01004809">
    <property type="protein sequence ID" value="TNV82560.1"/>
    <property type="molecule type" value="Genomic_DNA"/>
</dbReference>
<organism evidence="1 2">
    <name type="scientific">Halteria grandinella</name>
    <dbReference type="NCBI Taxonomy" id="5974"/>
    <lineage>
        <taxon>Eukaryota</taxon>
        <taxon>Sar</taxon>
        <taxon>Alveolata</taxon>
        <taxon>Ciliophora</taxon>
        <taxon>Intramacronucleata</taxon>
        <taxon>Spirotrichea</taxon>
        <taxon>Stichotrichia</taxon>
        <taxon>Sporadotrichida</taxon>
        <taxon>Halteriidae</taxon>
        <taxon>Halteria</taxon>
    </lineage>
</organism>
<reference evidence="1" key="1">
    <citation type="submission" date="2019-06" db="EMBL/GenBank/DDBJ databases">
        <authorList>
            <person name="Zheng W."/>
        </authorList>
    </citation>
    <scope>NUCLEOTIDE SEQUENCE</scope>
    <source>
        <strain evidence="1">QDHG01</strain>
    </source>
</reference>
<evidence type="ECO:0000313" key="1">
    <source>
        <dbReference type="EMBL" id="TNV82560.1"/>
    </source>
</evidence>
<sequence>MYMLTTIKTSTRISSSPDRLQYLHWSYNLFSPSTETGKSLIAGFSQLSQQFEQCNFWVDFTIFERPYVLMKVNMIQARSMMWRIHQQLEQADFLLTKPQRRAIMPADTMSGKIYSNFRIQQDCTLWSHIILLGYL</sequence>
<gene>
    <name evidence="1" type="ORF">FGO68_gene14511</name>
</gene>
<keyword evidence="2" id="KW-1185">Reference proteome</keyword>
<name>A0A8J8NYB8_HALGN</name>
<comment type="caution">
    <text evidence="1">The sequence shown here is derived from an EMBL/GenBank/DDBJ whole genome shotgun (WGS) entry which is preliminary data.</text>
</comment>
<accession>A0A8J8NYB8</accession>